<dbReference type="OrthoDB" id="9815002at2"/>
<evidence type="ECO:0000313" key="6">
    <source>
        <dbReference type="Proteomes" id="UP000185221"/>
    </source>
</evidence>
<dbReference type="SUPFAM" id="SSF53955">
    <property type="entry name" value="Lysozyme-like"/>
    <property type="match status" value="1"/>
</dbReference>
<evidence type="ECO:0000313" key="5">
    <source>
        <dbReference type="EMBL" id="SIO21302.1"/>
    </source>
</evidence>
<dbReference type="STRING" id="226505.SAMN05444394_3847"/>
<dbReference type="Pfam" id="PF00497">
    <property type="entry name" value="SBP_bac_3"/>
    <property type="match status" value="1"/>
</dbReference>
<dbReference type="Proteomes" id="UP000185221">
    <property type="component" value="Unassembled WGS sequence"/>
</dbReference>
<dbReference type="InterPro" id="IPR008258">
    <property type="entry name" value="Transglycosylase_SLT_dom_1"/>
</dbReference>
<dbReference type="CDD" id="cd01009">
    <property type="entry name" value="PBP2_YfhD_N"/>
    <property type="match status" value="1"/>
</dbReference>
<dbReference type="PANTHER" id="PTHR35936:SF32">
    <property type="entry name" value="MEMBRANE-BOUND LYTIC MUREIN TRANSGLYCOSYLASE F"/>
    <property type="match status" value="1"/>
</dbReference>
<gene>
    <name evidence="5" type="ORF">SAMN05444394_3847</name>
</gene>
<organism evidence="5 6">
    <name type="scientific">Algoriphagus halophilus</name>
    <dbReference type="NCBI Taxonomy" id="226505"/>
    <lineage>
        <taxon>Bacteria</taxon>
        <taxon>Pseudomonadati</taxon>
        <taxon>Bacteroidota</taxon>
        <taxon>Cytophagia</taxon>
        <taxon>Cytophagales</taxon>
        <taxon>Cyclobacteriaceae</taxon>
        <taxon>Algoriphagus</taxon>
    </lineage>
</organism>
<dbReference type="RefSeq" id="WP_074226634.1">
    <property type="nucleotide sequence ID" value="NZ_FSRC01000004.1"/>
</dbReference>
<evidence type="ECO:0000256" key="1">
    <source>
        <dbReference type="ARBA" id="ARBA00004339"/>
    </source>
</evidence>
<dbReference type="Pfam" id="PF01464">
    <property type="entry name" value="SLT"/>
    <property type="match status" value="1"/>
</dbReference>
<dbReference type="SMART" id="SM00062">
    <property type="entry name" value="PBPb"/>
    <property type="match status" value="1"/>
</dbReference>
<keyword evidence="2" id="KW-0732">Signal</keyword>
<dbReference type="SUPFAM" id="SSF53850">
    <property type="entry name" value="Periplasmic binding protein-like II"/>
    <property type="match status" value="1"/>
</dbReference>
<protein>
    <submittedName>
        <fullName evidence="5">Membrane-bound lytic murein transglycosylase F</fullName>
    </submittedName>
</protein>
<dbReference type="InterPro" id="IPR001638">
    <property type="entry name" value="Solute-binding_3/MltF_N"/>
</dbReference>
<dbReference type="Gene3D" id="3.40.190.10">
    <property type="entry name" value="Periplasmic binding protein-like II"/>
    <property type="match status" value="2"/>
</dbReference>
<feature type="domain" description="Solute-binding protein family 3/N-terminal" evidence="4">
    <location>
        <begin position="49"/>
        <end position="271"/>
    </location>
</feature>
<keyword evidence="3" id="KW-0998">Cell outer membrane</keyword>
<evidence type="ECO:0000256" key="3">
    <source>
        <dbReference type="ARBA" id="ARBA00023237"/>
    </source>
</evidence>
<dbReference type="GO" id="GO:0009279">
    <property type="term" value="C:cell outer membrane"/>
    <property type="evidence" value="ECO:0007669"/>
    <property type="project" value="UniProtKB-SubCell"/>
</dbReference>
<comment type="subcellular location">
    <subcellularLocation>
        <location evidence="1">Cell outer membrane</location>
        <topology evidence="1">Peripheral membrane protein</topology>
    </subcellularLocation>
</comment>
<reference evidence="6" key="1">
    <citation type="submission" date="2016-11" db="EMBL/GenBank/DDBJ databases">
        <authorList>
            <person name="Varghese N."/>
            <person name="Submissions S."/>
        </authorList>
    </citation>
    <scope>NUCLEOTIDE SEQUENCE [LARGE SCALE GENOMIC DNA]</scope>
    <source>
        <strain evidence="6">DSM 15292</strain>
    </source>
</reference>
<dbReference type="EMBL" id="FSRC01000004">
    <property type="protein sequence ID" value="SIO21302.1"/>
    <property type="molecule type" value="Genomic_DNA"/>
</dbReference>
<dbReference type="PANTHER" id="PTHR35936">
    <property type="entry name" value="MEMBRANE-BOUND LYTIC MUREIN TRANSGLYCOSYLASE F"/>
    <property type="match status" value="1"/>
</dbReference>
<dbReference type="AlphaFoldDB" id="A0A1N6HNG3"/>
<evidence type="ECO:0000256" key="2">
    <source>
        <dbReference type="ARBA" id="ARBA00022729"/>
    </source>
</evidence>
<dbReference type="Gene3D" id="1.10.530.10">
    <property type="match status" value="1"/>
</dbReference>
<dbReference type="CDD" id="cd13403">
    <property type="entry name" value="MLTF-like"/>
    <property type="match status" value="1"/>
</dbReference>
<keyword evidence="3" id="KW-0472">Membrane</keyword>
<accession>A0A1N6HNG3</accession>
<evidence type="ECO:0000259" key="4">
    <source>
        <dbReference type="SMART" id="SM00062"/>
    </source>
</evidence>
<sequence>MKKTAILLFTILTVLTFGVQCTFLEKQFGDKSKQEEYILDLPGIKTRGFIRAAVDNNSTGYYIYRGRRMGYEYELLRDLAKRLDVQLHLVLISDIEKAFDYLENGKVDLVAMNLEENPERKSRANFSRPLGNMSTVLIGSKPNQKISSWDQLQGDTIMVRQGSVYKSQLCAIKDSLQVQFTVLEKPDHEEALIDQVVKGEIKWTVADQNIAQANATYYEGLDISWKVKKEGEVSWVVRKNSPKLLSSLDDWLEDKQKRFIPDLYAKYFLNSKNSYFRSNSPFSSLAGNRISQFDEIIQDGAEQLGWDWRLLASLVYKESRFDTTATSYAGASGLLQLMPVTLERFGVNNPHDPIESLTGGVRYLRYLDKFWLERVPETNERIKFILASYNIGHGHVEDAWRLAMKYGSNTQSWEAISEFLELKSDPKYYKDPVVKSGFAKGHLAVNYVKDIMSIFDSYKALVQP</sequence>
<dbReference type="InterPro" id="IPR023346">
    <property type="entry name" value="Lysozyme-like_dom_sf"/>
</dbReference>
<proteinExistence type="predicted"/>
<keyword evidence="6" id="KW-1185">Reference proteome</keyword>
<name>A0A1N6HNG3_9BACT</name>